<evidence type="ECO:0000313" key="7">
    <source>
        <dbReference type="EMBL" id="PHJ22634.1"/>
    </source>
</evidence>
<keyword evidence="8" id="KW-1185">Reference proteome</keyword>
<dbReference type="PANTHER" id="PTHR23048:SF0">
    <property type="entry name" value="CALMODULIN LIKE 3"/>
    <property type="match status" value="1"/>
</dbReference>
<organism evidence="7 8">
    <name type="scientific">Cystoisospora suis</name>
    <dbReference type="NCBI Taxonomy" id="483139"/>
    <lineage>
        <taxon>Eukaryota</taxon>
        <taxon>Sar</taxon>
        <taxon>Alveolata</taxon>
        <taxon>Apicomplexa</taxon>
        <taxon>Conoidasida</taxon>
        <taxon>Coccidia</taxon>
        <taxon>Eucoccidiorida</taxon>
        <taxon>Eimeriorina</taxon>
        <taxon>Sarcocystidae</taxon>
        <taxon>Cystoisospora</taxon>
    </lineage>
</organism>
<dbReference type="InterPro" id="IPR002048">
    <property type="entry name" value="EF_hand_dom"/>
</dbReference>
<dbReference type="EMBL" id="MIGC01001582">
    <property type="protein sequence ID" value="PHJ22634.1"/>
    <property type="molecule type" value="Genomic_DNA"/>
</dbReference>
<dbReference type="CDD" id="cd00051">
    <property type="entry name" value="EFh"/>
    <property type="match status" value="1"/>
</dbReference>
<evidence type="ECO:0000256" key="4">
    <source>
        <dbReference type="ARBA" id="ARBA00022837"/>
    </source>
</evidence>
<keyword evidence="3" id="KW-0677">Repeat</keyword>
<dbReference type="PANTHER" id="PTHR23048">
    <property type="entry name" value="MYOSIN LIGHT CHAIN 1, 3"/>
    <property type="match status" value="1"/>
</dbReference>
<evidence type="ECO:0000259" key="6">
    <source>
        <dbReference type="PROSITE" id="PS50222"/>
    </source>
</evidence>
<evidence type="ECO:0000256" key="5">
    <source>
        <dbReference type="ARBA" id="ARBA00022990"/>
    </source>
</evidence>
<dbReference type="Gene3D" id="1.10.238.10">
    <property type="entry name" value="EF-hand"/>
    <property type="match status" value="1"/>
</dbReference>
<evidence type="ECO:0000256" key="1">
    <source>
        <dbReference type="ARBA" id="ARBA00020786"/>
    </source>
</evidence>
<protein>
    <recommendedName>
        <fullName evidence="1">Calmodulin</fullName>
    </recommendedName>
</protein>
<dbReference type="AlphaFoldDB" id="A0A2C6L4T8"/>
<proteinExistence type="predicted"/>
<evidence type="ECO:0000313" key="8">
    <source>
        <dbReference type="Proteomes" id="UP000221165"/>
    </source>
</evidence>
<dbReference type="GO" id="GO:0005509">
    <property type="term" value="F:calcium ion binding"/>
    <property type="evidence" value="ECO:0007669"/>
    <property type="project" value="InterPro"/>
</dbReference>
<dbReference type="RefSeq" id="XP_067924311.1">
    <property type="nucleotide sequence ID" value="XM_068063704.1"/>
</dbReference>
<keyword evidence="4" id="KW-0106">Calcium</keyword>
<feature type="domain" description="EF-hand" evidence="6">
    <location>
        <begin position="78"/>
        <end position="113"/>
    </location>
</feature>
<dbReference type="InterPro" id="IPR011992">
    <property type="entry name" value="EF-hand-dom_pair"/>
</dbReference>
<evidence type="ECO:0000256" key="3">
    <source>
        <dbReference type="ARBA" id="ARBA00022737"/>
    </source>
</evidence>
<dbReference type="Proteomes" id="UP000221165">
    <property type="component" value="Unassembled WGS sequence"/>
</dbReference>
<reference evidence="7 8" key="1">
    <citation type="journal article" date="2017" name="Int. J. Parasitol.">
        <title>The genome of the protozoan parasite Cystoisospora suis and a reverse vaccinology approach to identify vaccine candidates.</title>
        <authorList>
            <person name="Palmieri N."/>
            <person name="Shrestha A."/>
            <person name="Ruttkowski B."/>
            <person name="Beck T."/>
            <person name="Vogl C."/>
            <person name="Tomley F."/>
            <person name="Blake D.P."/>
            <person name="Joachim A."/>
        </authorList>
    </citation>
    <scope>NUCLEOTIDE SEQUENCE [LARGE SCALE GENOMIC DNA]</scope>
    <source>
        <strain evidence="7 8">Wien I</strain>
    </source>
</reference>
<dbReference type="PROSITE" id="PS50222">
    <property type="entry name" value="EF_HAND_2"/>
    <property type="match status" value="2"/>
</dbReference>
<gene>
    <name evidence="7" type="ORF">CSUI_003507</name>
</gene>
<dbReference type="Pfam" id="PF13499">
    <property type="entry name" value="EF-hand_7"/>
    <property type="match status" value="1"/>
</dbReference>
<dbReference type="GeneID" id="94426915"/>
<dbReference type="SMART" id="SM00054">
    <property type="entry name" value="EFh"/>
    <property type="match status" value="3"/>
</dbReference>
<comment type="caution">
    <text evidence="7">The sequence shown here is derived from an EMBL/GenBank/DDBJ whole genome shotgun (WGS) entry which is preliminary data.</text>
</comment>
<sequence length="145" mass="15534">MAGSSGNELRRDMKPFMEAFGLFDSNGDGFLTPEQAVMAARSCGLSVEKDSACSLGQQISRSAYGDWIARELAAAPLDPRKHLITSFQALDRANTGKVSAPELKEILKASGGILTETEVDALVSEADKDGNGCIDYVRFTDELLS</sequence>
<name>A0A2C6L4T8_9APIC</name>
<dbReference type="OrthoDB" id="26525at2759"/>
<evidence type="ECO:0000256" key="2">
    <source>
        <dbReference type="ARBA" id="ARBA00022723"/>
    </source>
</evidence>
<dbReference type="InterPro" id="IPR050230">
    <property type="entry name" value="CALM/Myosin/TropC-like"/>
</dbReference>
<dbReference type="GO" id="GO:0016460">
    <property type="term" value="C:myosin II complex"/>
    <property type="evidence" value="ECO:0007669"/>
    <property type="project" value="TreeGrafter"/>
</dbReference>
<dbReference type="SUPFAM" id="SSF47473">
    <property type="entry name" value="EF-hand"/>
    <property type="match status" value="1"/>
</dbReference>
<keyword evidence="2" id="KW-0479">Metal-binding</keyword>
<dbReference type="Pfam" id="PF13202">
    <property type="entry name" value="EF-hand_5"/>
    <property type="match status" value="1"/>
</dbReference>
<dbReference type="FunFam" id="1.10.238.10:FF:000003">
    <property type="entry name" value="Calmodulin A"/>
    <property type="match status" value="1"/>
</dbReference>
<accession>A0A2C6L4T8</accession>
<feature type="domain" description="EF-hand" evidence="6">
    <location>
        <begin position="11"/>
        <end position="46"/>
    </location>
</feature>
<keyword evidence="5" id="KW-0007">Acetylation</keyword>
<dbReference type="VEuPathDB" id="ToxoDB:CSUI_003507"/>